<evidence type="ECO:0000313" key="4">
    <source>
        <dbReference type="Proteomes" id="UP001500729"/>
    </source>
</evidence>
<accession>A0ABN1DAN9</accession>
<dbReference type="EMBL" id="BAAAGS010000028">
    <property type="protein sequence ID" value="GAA0538083.1"/>
    <property type="molecule type" value="Genomic_DNA"/>
</dbReference>
<reference evidence="3 4" key="1">
    <citation type="journal article" date="2019" name="Int. J. Syst. Evol. Microbiol.">
        <title>The Global Catalogue of Microorganisms (GCM) 10K type strain sequencing project: providing services to taxonomists for standard genome sequencing and annotation.</title>
        <authorList>
            <consortium name="The Broad Institute Genomics Platform"/>
            <consortium name="The Broad Institute Genome Sequencing Center for Infectious Disease"/>
            <person name="Wu L."/>
            <person name="Ma J."/>
        </authorList>
    </citation>
    <scope>NUCLEOTIDE SEQUENCE [LARGE SCALE GENOMIC DNA]</scope>
    <source>
        <strain evidence="3 4">JCM 10303</strain>
    </source>
</reference>
<evidence type="ECO:0000256" key="2">
    <source>
        <dbReference type="SAM" id="Phobius"/>
    </source>
</evidence>
<evidence type="ECO:0000256" key="1">
    <source>
        <dbReference type="SAM" id="MobiDB-lite"/>
    </source>
</evidence>
<dbReference type="Proteomes" id="UP001500729">
    <property type="component" value="Unassembled WGS sequence"/>
</dbReference>
<protein>
    <submittedName>
        <fullName evidence="3">Uncharacterized protein</fullName>
    </submittedName>
</protein>
<gene>
    <name evidence="3" type="ORF">GCM10009533_41630</name>
</gene>
<keyword evidence="2" id="KW-1133">Transmembrane helix</keyword>
<organism evidence="3 4">
    <name type="scientific">Saccharopolyspora erythraea</name>
    <name type="common">Streptomyces erythraeus</name>
    <dbReference type="NCBI Taxonomy" id="1836"/>
    <lineage>
        <taxon>Bacteria</taxon>
        <taxon>Bacillati</taxon>
        <taxon>Actinomycetota</taxon>
        <taxon>Actinomycetes</taxon>
        <taxon>Pseudonocardiales</taxon>
        <taxon>Pseudonocardiaceae</taxon>
        <taxon>Saccharopolyspora</taxon>
    </lineage>
</organism>
<keyword evidence="2" id="KW-0812">Transmembrane</keyword>
<keyword evidence="2" id="KW-0472">Membrane</keyword>
<sequence>MPEADREPRSDRGLRLLSRVLVVAGAAVAGSSAAWLVGSPAEAVELPPLLPLPAVEDVVGGQHRLIPAVADGPSDFGLPELDPAALVARSGLVDGSALVDGSGARELLVPAAEPVAQALHETAVEPVQRVADSAVTASGQRAEQVSHTVGRELAELSRPLLLRGEFPAQHDQSPVRAPQLPPATGPALQPAAPSPATVDNPGAAERVARPSSESQGGKPASADGDSETPRSRQIPVQPRPFTIPVSAPGSTGSGTAADGHHNGVGIGWHPSGPSGAAAFIRVPARGAAPALTGRPVPQPGITPD</sequence>
<name>A0ABN1DAN9_SACER</name>
<evidence type="ECO:0000313" key="3">
    <source>
        <dbReference type="EMBL" id="GAA0538083.1"/>
    </source>
</evidence>
<feature type="region of interest" description="Disordered" evidence="1">
    <location>
        <begin position="169"/>
        <end position="280"/>
    </location>
</feature>
<keyword evidence="4" id="KW-1185">Reference proteome</keyword>
<dbReference type="RefSeq" id="WP_009945770.1">
    <property type="nucleotide sequence ID" value="NZ_BAAAGS010000028.1"/>
</dbReference>
<feature type="transmembrane region" description="Helical" evidence="2">
    <location>
        <begin position="16"/>
        <end position="37"/>
    </location>
</feature>
<comment type="caution">
    <text evidence="3">The sequence shown here is derived from an EMBL/GenBank/DDBJ whole genome shotgun (WGS) entry which is preliminary data.</text>
</comment>
<proteinExistence type="predicted"/>